<name>A0A2P1PSH1_9GAMM</name>
<evidence type="ECO:0000313" key="3">
    <source>
        <dbReference type="Proteomes" id="UP000241074"/>
    </source>
</evidence>
<dbReference type="KEGG" id="xba:C7S18_11580"/>
<dbReference type="RefSeq" id="WP_106891718.1">
    <property type="nucleotide sequence ID" value="NZ_CP027860.1"/>
</dbReference>
<keyword evidence="1" id="KW-0732">Signal</keyword>
<dbReference type="PROSITE" id="PS51257">
    <property type="entry name" value="PROKAR_LIPOPROTEIN"/>
    <property type="match status" value="1"/>
</dbReference>
<dbReference type="Proteomes" id="UP000241074">
    <property type="component" value="Chromosome"/>
</dbReference>
<dbReference type="Pfam" id="PF07027">
    <property type="entry name" value="DUF1318"/>
    <property type="match status" value="1"/>
</dbReference>
<dbReference type="EMBL" id="CP027860">
    <property type="protein sequence ID" value="AVP97797.1"/>
    <property type="molecule type" value="Genomic_DNA"/>
</dbReference>
<reference evidence="2 3" key="2">
    <citation type="submission" date="2018-03" db="EMBL/GenBank/DDBJ databases">
        <authorList>
            <person name="Keele B.F."/>
        </authorList>
    </citation>
    <scope>NUCLEOTIDE SEQUENCE [LARGE SCALE GENOMIC DNA]</scope>
    <source>
        <strain evidence="2 3">D13</strain>
    </source>
</reference>
<feature type="signal peptide" evidence="1">
    <location>
        <begin position="1"/>
        <end position="20"/>
    </location>
</feature>
<gene>
    <name evidence="2" type="ORF">C7S18_11580</name>
</gene>
<protein>
    <submittedName>
        <fullName evidence="2">DUF1318 domain-containing protein</fullName>
    </submittedName>
</protein>
<keyword evidence="3" id="KW-1185">Reference proteome</keyword>
<dbReference type="AlphaFoldDB" id="A0A2P1PSH1"/>
<organism evidence="2 3">
    <name type="scientific">Ahniella affigens</name>
    <dbReference type="NCBI Taxonomy" id="2021234"/>
    <lineage>
        <taxon>Bacteria</taxon>
        <taxon>Pseudomonadati</taxon>
        <taxon>Pseudomonadota</taxon>
        <taxon>Gammaproteobacteria</taxon>
        <taxon>Lysobacterales</taxon>
        <taxon>Rhodanobacteraceae</taxon>
        <taxon>Ahniella</taxon>
    </lineage>
</organism>
<feature type="chain" id="PRO_5015134824" evidence="1">
    <location>
        <begin position="21"/>
        <end position="190"/>
    </location>
</feature>
<reference evidence="2 3" key="1">
    <citation type="submission" date="2018-03" db="EMBL/GenBank/DDBJ databases">
        <title>Ahniella affigens gen. nov., sp. nov., a gammaproteobacterium isolated from sandy soil near a stream.</title>
        <authorList>
            <person name="Ko Y."/>
            <person name="Kim J.-H."/>
        </authorList>
    </citation>
    <scope>NUCLEOTIDE SEQUENCE [LARGE SCALE GENOMIC DNA]</scope>
    <source>
        <strain evidence="2 3">D13</strain>
    </source>
</reference>
<evidence type="ECO:0000313" key="2">
    <source>
        <dbReference type="EMBL" id="AVP97797.1"/>
    </source>
</evidence>
<evidence type="ECO:0000256" key="1">
    <source>
        <dbReference type="SAM" id="SignalP"/>
    </source>
</evidence>
<accession>A0A2P1PSH1</accession>
<sequence>MSVIRLFTSLSAAAMLSACVTVNVYFPEAEIENAAKAFVEDVIGDTPAADAPKADAPTTMNWRVALATSAIAAADLTIESPAIRSIQARMTERFQSKLEAHFNSGALGFKRDGTIDIRDQAKVPLSERASLKQIVADENRDRAAVYREIAVANEHPEWEADIRTTFAEQWIAQARKGWYYQVADGSWKQK</sequence>
<proteinExistence type="predicted"/>
<dbReference type="OrthoDB" id="8526313at2"/>
<dbReference type="InterPro" id="IPR008309">
    <property type="entry name" value="YdbL"/>
</dbReference>